<keyword evidence="3" id="KW-0808">Transferase</keyword>
<dbReference type="Proteomes" id="UP000501600">
    <property type="component" value="Chromosome"/>
</dbReference>
<feature type="transmembrane region" description="Helical" evidence="1">
    <location>
        <begin position="143"/>
        <end position="161"/>
    </location>
</feature>
<feature type="transmembrane region" description="Helical" evidence="1">
    <location>
        <begin position="7"/>
        <end position="25"/>
    </location>
</feature>
<keyword evidence="1" id="KW-1133">Transmembrane helix</keyword>
<dbReference type="Pfam" id="PF00884">
    <property type="entry name" value="Sulfatase"/>
    <property type="match status" value="1"/>
</dbReference>
<dbReference type="PANTHER" id="PTHR30443">
    <property type="entry name" value="INNER MEMBRANE PROTEIN"/>
    <property type="match status" value="1"/>
</dbReference>
<dbReference type="InterPro" id="IPR040423">
    <property type="entry name" value="PEA_transferase"/>
</dbReference>
<keyword evidence="3" id="KW-0378">Hydrolase</keyword>
<keyword evidence="1" id="KW-0812">Transmembrane</keyword>
<dbReference type="InterPro" id="IPR017850">
    <property type="entry name" value="Alkaline_phosphatase_core_sf"/>
</dbReference>
<proteinExistence type="predicted"/>
<dbReference type="KEGG" id="phao:HF685_12525"/>
<evidence type="ECO:0000256" key="1">
    <source>
        <dbReference type="SAM" id="Phobius"/>
    </source>
</evidence>
<dbReference type="PANTHER" id="PTHR30443:SF3">
    <property type="entry name" value="KDO(2)-LIPID A PHOSPHOETHANOLAMINE 7''-TRANSFERASE"/>
    <property type="match status" value="1"/>
</dbReference>
<dbReference type="GO" id="GO:0009244">
    <property type="term" value="P:lipopolysaccharide core region biosynthetic process"/>
    <property type="evidence" value="ECO:0007669"/>
    <property type="project" value="TreeGrafter"/>
</dbReference>
<feature type="transmembrane region" description="Helical" evidence="1">
    <location>
        <begin position="65"/>
        <end position="84"/>
    </location>
</feature>
<evidence type="ECO:0000313" key="3">
    <source>
        <dbReference type="EMBL" id="QJB70011.1"/>
    </source>
</evidence>
<gene>
    <name evidence="3" type="ORF">HF685_12525</name>
</gene>
<name>A0A6H2DQH3_9SPHN</name>
<evidence type="ECO:0000313" key="4">
    <source>
        <dbReference type="Proteomes" id="UP000501600"/>
    </source>
</evidence>
<dbReference type="GO" id="GO:0005886">
    <property type="term" value="C:plasma membrane"/>
    <property type="evidence" value="ECO:0007669"/>
    <property type="project" value="UniProtKB-SubCell"/>
</dbReference>
<keyword evidence="4" id="KW-1185">Reference proteome</keyword>
<dbReference type="AlphaFoldDB" id="A0A6H2DQH3"/>
<protein>
    <submittedName>
        <fullName evidence="3">Sulfatase-like hydrolase/transferase</fullName>
    </submittedName>
</protein>
<dbReference type="GO" id="GO:0043838">
    <property type="term" value="F:phosphatidylethanolamine:Kdo2-lipid A phosphoethanolamine transferase activity"/>
    <property type="evidence" value="ECO:0007669"/>
    <property type="project" value="TreeGrafter"/>
</dbReference>
<feature type="domain" description="Sulfatase N-terminal" evidence="2">
    <location>
        <begin position="274"/>
        <end position="509"/>
    </location>
</feature>
<dbReference type="GO" id="GO:0009245">
    <property type="term" value="P:lipid A biosynthetic process"/>
    <property type="evidence" value="ECO:0007669"/>
    <property type="project" value="TreeGrafter"/>
</dbReference>
<evidence type="ECO:0000259" key="2">
    <source>
        <dbReference type="Pfam" id="PF00884"/>
    </source>
</evidence>
<feature type="transmembrane region" description="Helical" evidence="1">
    <location>
        <begin position="104"/>
        <end position="131"/>
    </location>
</feature>
<keyword evidence="1" id="KW-0472">Membrane</keyword>
<dbReference type="InterPro" id="IPR000917">
    <property type="entry name" value="Sulfatase_N"/>
</dbReference>
<feature type="transmembrane region" description="Helical" evidence="1">
    <location>
        <begin position="37"/>
        <end position="58"/>
    </location>
</feature>
<dbReference type="Gene3D" id="3.40.720.10">
    <property type="entry name" value="Alkaline Phosphatase, subunit A"/>
    <property type="match status" value="1"/>
</dbReference>
<dbReference type="SUPFAM" id="SSF53649">
    <property type="entry name" value="Alkaline phosphatase-like"/>
    <property type="match status" value="1"/>
</dbReference>
<dbReference type="EMBL" id="CP051217">
    <property type="protein sequence ID" value="QJB70011.1"/>
    <property type="molecule type" value="Genomic_DNA"/>
</dbReference>
<dbReference type="RefSeq" id="WP_168820279.1">
    <property type="nucleotide sequence ID" value="NZ_CP051217.1"/>
</dbReference>
<accession>A0A6H2DQH3</accession>
<organism evidence="3 4">
    <name type="scientific">Parasphingorhabdus halotolerans</name>
    <dbReference type="NCBI Taxonomy" id="2725558"/>
    <lineage>
        <taxon>Bacteria</taxon>
        <taxon>Pseudomonadati</taxon>
        <taxon>Pseudomonadota</taxon>
        <taxon>Alphaproteobacteria</taxon>
        <taxon>Sphingomonadales</taxon>
        <taxon>Sphingomonadaceae</taxon>
        <taxon>Parasphingorhabdus</taxon>
    </lineage>
</organism>
<dbReference type="GO" id="GO:0016787">
    <property type="term" value="F:hydrolase activity"/>
    <property type="evidence" value="ECO:0007669"/>
    <property type="project" value="UniProtKB-KW"/>
</dbReference>
<reference evidence="3 4" key="1">
    <citation type="submission" date="2020-04" db="EMBL/GenBank/DDBJ databases">
        <title>Genome sequence for Sphingorhabdus sp. strain M1.</title>
        <authorList>
            <person name="Park S.-J."/>
        </authorList>
    </citation>
    <scope>NUCLEOTIDE SEQUENCE [LARGE SCALE GENOMIC DNA]</scope>
    <source>
        <strain evidence="3 4">JK6</strain>
    </source>
</reference>
<sequence>MQNPAKYVLMALMLLLGGGEIWRRLDMLSTPEIQPVGMIAFGGLFLLCVISLVGFAMLRSDWLRWPFAALLAAGSMLVDSYQWAVGDFMEYESFLTMMQSAGDIGSAMAQQGMAIALSAGKALLLLFAVGLNPQPTSHIAARAARWSAIPIVLFLTVLLFFRGGEGASGLPSSHSGFSYALLHSIEYLTAQHGEREQVSYQPSAERRAADIVLVIDESIAGAYLDINSDTGVYSGLVSPMTSIAVHNFGLAASITHCSVGSNLALRFGGLRDNYRHIIRTKPSIWAYAKAVGMKTVYIDAQRTGGRYQNQMDDSERALIDDWRQFDHVPVLHRDHAVADKLAGYLNDNEVQFILVNKVGAHFPVNDKFPEKYAKYRPMLKRGQFADVTDTAMNNSLDGRQSTWVLYRNSYRNTLLWNVGGFFDRLFARANIGDATIIYTSDHGQTFHERGEKGQATHCTPNPEIEEGLVPLVVIGGSADEQEAWKQAARAGKNQRSHYRIFPTILSLMGFDNGKVEKDYGPDLISSQPDPFTFNTRFNARLGSDPVWKKIPLEKVARPPVSDYSTTRHR</sequence>